<dbReference type="OrthoDB" id="5625074at2"/>
<dbReference type="AlphaFoldDB" id="Q1PYI9"/>
<reference evidence="4" key="3">
    <citation type="submission" date="2017-10" db="EMBL/GenBank/DDBJ databases">
        <authorList>
            <person name="Frank J."/>
        </authorList>
    </citation>
    <scope>NUCLEOTIDE SEQUENCE [LARGE SCALE GENOMIC DNA]</scope>
</reference>
<evidence type="ECO:0000313" key="3">
    <source>
        <dbReference type="EMBL" id="SOH03660.1"/>
    </source>
</evidence>
<name>Q1PYI9_KUEST</name>
<accession>Q1PYI9</accession>
<reference evidence="2 5" key="5">
    <citation type="submission" date="2020-02" db="EMBL/GenBank/DDBJ databases">
        <title>Newly sequenced genome of strain CSTR1 showed variability in Candidatus Kuenenia stuttgartiensis genomes.</title>
        <authorList>
            <person name="Ding C."/>
            <person name="Adrian L."/>
        </authorList>
    </citation>
    <scope>NUCLEOTIDE SEQUENCE [LARGE SCALE GENOMIC DNA]</scope>
    <source>
        <strain evidence="2 5">CSTR1</strain>
    </source>
</reference>
<keyword evidence="4" id="KW-1185">Reference proteome</keyword>
<gene>
    <name evidence="2" type="ORF">KsCSTR_11060</name>
    <name evidence="3" type="ORF">KSMBR1_1157</name>
    <name evidence="1" type="ORF">kustd1412</name>
</gene>
<organism evidence="1">
    <name type="scientific">Kuenenia stuttgartiensis</name>
    <dbReference type="NCBI Taxonomy" id="174633"/>
    <lineage>
        <taxon>Bacteria</taxon>
        <taxon>Pseudomonadati</taxon>
        <taxon>Planctomycetota</taxon>
        <taxon>Candidatus Brocadiia</taxon>
        <taxon>Candidatus Brocadiales</taxon>
        <taxon>Candidatus Brocadiaceae</taxon>
        <taxon>Candidatus Kuenenia</taxon>
    </lineage>
</organism>
<evidence type="ECO:0008006" key="6">
    <source>
        <dbReference type="Google" id="ProtNLM"/>
    </source>
</evidence>
<dbReference type="KEGG" id="kst:KSMBR1_1157"/>
<evidence type="ECO:0000313" key="1">
    <source>
        <dbReference type="EMBL" id="CAJ72157.1"/>
    </source>
</evidence>
<dbReference type="EMBL" id="CP049055">
    <property type="protein sequence ID" value="QII10485.1"/>
    <property type="molecule type" value="Genomic_DNA"/>
</dbReference>
<dbReference type="Proteomes" id="UP000501926">
    <property type="component" value="Chromosome"/>
</dbReference>
<dbReference type="SUPFAM" id="SSF88723">
    <property type="entry name" value="PIN domain-like"/>
    <property type="match status" value="1"/>
</dbReference>
<reference evidence="3" key="4">
    <citation type="submission" date="2017-10" db="EMBL/GenBank/DDBJ databases">
        <authorList>
            <person name="Banno H."/>
            <person name="Chua N.-H."/>
        </authorList>
    </citation>
    <scope>NUCLEOTIDE SEQUENCE [LARGE SCALE GENOMIC DNA]</scope>
    <source>
        <strain evidence="3">Kuenenia_mbr1_ru-nijmegen</strain>
    </source>
</reference>
<dbReference type="InterPro" id="IPR029060">
    <property type="entry name" value="PIN-like_dom_sf"/>
</dbReference>
<sequence>MNQKLYIETSIISYLTSKPSRDIIIAAHQQITYDWWSTHRDEFDLFTSQFVIDEAEAGDPDAAQKRLLELNKIALLDITNDIIGLSEALMDKKCLPPKAVVDSLHISIASIHNMNYLLTWNCKHIANAKMRPLIEKVIFDNGYIAPIICTPEELLGE</sequence>
<proteinExistence type="predicted"/>
<protein>
    <recommendedName>
        <fullName evidence="6">DNA-binding protein</fullName>
    </recommendedName>
</protein>
<evidence type="ECO:0000313" key="2">
    <source>
        <dbReference type="EMBL" id="QII10485.1"/>
    </source>
</evidence>
<dbReference type="Proteomes" id="UP000221734">
    <property type="component" value="Chromosome Kuenenia_stuttgartiensis_MBR1"/>
</dbReference>
<dbReference type="EMBL" id="LT934425">
    <property type="protein sequence ID" value="SOH03660.1"/>
    <property type="molecule type" value="Genomic_DNA"/>
</dbReference>
<dbReference type="RefSeq" id="WP_099324445.1">
    <property type="nucleotide sequence ID" value="NZ_CP049055.1"/>
</dbReference>
<reference evidence="1" key="1">
    <citation type="journal article" date="2006" name="Nature">
        <title>Deciphering the evolution and metabolism of an anammox bacterium from a community genome.</title>
        <authorList>
            <person name="Strous M."/>
            <person name="Pelletier E."/>
            <person name="Mangenot S."/>
            <person name="Rattei T."/>
            <person name="Lehner A."/>
            <person name="Taylor M.W."/>
            <person name="Horn M."/>
            <person name="Daims H."/>
            <person name="Bartol-Mavel D."/>
            <person name="Wincker P."/>
            <person name="Barbe V."/>
            <person name="Fonknechten N."/>
            <person name="Vallenet D."/>
            <person name="Segurens B."/>
            <person name="Schenowitz-Truong C."/>
            <person name="Medigue C."/>
            <person name="Collingro A."/>
            <person name="Snel B."/>
            <person name="Dutilh B.E."/>
            <person name="OpDenCamp H.J.M."/>
            <person name="vanDerDrift C."/>
            <person name="Cirpus I."/>
            <person name="vanDePas-Schoonen K.T."/>
            <person name="Harhangi H.R."/>
            <person name="vanNiftrik L."/>
            <person name="Schmid M."/>
            <person name="Keltjens J."/>
            <person name="vanDeVossenberg J."/>
            <person name="Kartal B."/>
            <person name="Meier H."/>
            <person name="Frishman D."/>
            <person name="Huynen M.A."/>
            <person name="Mewes H."/>
            <person name="Weissenbach J."/>
            <person name="Jetten M.S.M."/>
            <person name="Wagner M."/>
            <person name="LePaslier D."/>
        </authorList>
    </citation>
    <scope>NUCLEOTIDE SEQUENCE</scope>
</reference>
<reference evidence="1" key="2">
    <citation type="submission" date="2006-01" db="EMBL/GenBank/DDBJ databases">
        <authorList>
            <person name="Genoscope"/>
        </authorList>
    </citation>
    <scope>NUCLEOTIDE SEQUENCE</scope>
</reference>
<evidence type="ECO:0000313" key="4">
    <source>
        <dbReference type="Proteomes" id="UP000221734"/>
    </source>
</evidence>
<evidence type="ECO:0000313" key="5">
    <source>
        <dbReference type="Proteomes" id="UP000501926"/>
    </source>
</evidence>
<dbReference type="EMBL" id="CT573072">
    <property type="protein sequence ID" value="CAJ72157.1"/>
    <property type="molecule type" value="Genomic_DNA"/>
</dbReference>
<dbReference type="CDD" id="cd18687">
    <property type="entry name" value="PIN_VapC-like"/>
    <property type="match status" value="1"/>
</dbReference>